<evidence type="ECO:0000256" key="1">
    <source>
        <dbReference type="ARBA" id="ARBA00022490"/>
    </source>
</evidence>
<dbReference type="Pfam" id="PF16360">
    <property type="entry name" value="GTP-bdg_M"/>
    <property type="match status" value="1"/>
</dbReference>
<dbReference type="GO" id="GO:0003924">
    <property type="term" value="F:GTPase activity"/>
    <property type="evidence" value="ECO:0007669"/>
    <property type="project" value="UniProtKB-UniRule"/>
</dbReference>
<keyword evidence="2 8" id="KW-0479">Metal-binding</keyword>
<dbReference type="PIRSF" id="PIRSF006809">
    <property type="entry name" value="GTP-binding_hflX_prd"/>
    <property type="match status" value="1"/>
</dbReference>
<feature type="binding site" evidence="8">
    <location>
        <position position="211"/>
    </location>
    <ligand>
        <name>Mg(2+)</name>
        <dbReference type="ChEBI" id="CHEBI:18420"/>
    </ligand>
</feature>
<feature type="binding site" evidence="7">
    <location>
        <begin position="333"/>
        <end position="336"/>
    </location>
    <ligand>
        <name>GTP</name>
        <dbReference type="ChEBI" id="CHEBI:37565"/>
    </ligand>
</feature>
<dbReference type="InterPro" id="IPR042108">
    <property type="entry name" value="GTPase_HflX_N_sf"/>
</dbReference>
<feature type="binding site" evidence="7">
    <location>
        <begin position="358"/>
        <end position="360"/>
    </location>
    <ligand>
        <name>GTP</name>
        <dbReference type="ChEBI" id="CHEBI:37565"/>
    </ligand>
</feature>
<dbReference type="PANTHER" id="PTHR10229">
    <property type="entry name" value="GTP-BINDING PROTEIN HFLX"/>
    <property type="match status" value="1"/>
</dbReference>
<keyword evidence="11" id="KW-1185">Reference proteome</keyword>
<dbReference type="EMBL" id="AP019536">
    <property type="protein sequence ID" value="BBI99687.1"/>
    <property type="molecule type" value="Genomic_DNA"/>
</dbReference>
<keyword evidence="5 6" id="KW-0342">GTP-binding</keyword>
<keyword evidence="1 6" id="KW-0963">Cytoplasm</keyword>
<dbReference type="PANTHER" id="PTHR10229:SF0">
    <property type="entry name" value="GTP-BINDING PROTEIN 6-RELATED"/>
    <property type="match status" value="1"/>
</dbReference>
<feature type="binding site" evidence="7">
    <location>
        <begin position="229"/>
        <end position="233"/>
    </location>
    <ligand>
        <name>GTP</name>
        <dbReference type="ChEBI" id="CHEBI:37565"/>
    </ligand>
</feature>
<keyword evidence="3 6" id="KW-0547">Nucleotide-binding</keyword>
<evidence type="ECO:0000259" key="9">
    <source>
        <dbReference type="PROSITE" id="PS51705"/>
    </source>
</evidence>
<dbReference type="PROSITE" id="PS51705">
    <property type="entry name" value="G_HFLX"/>
    <property type="match status" value="1"/>
</dbReference>
<dbReference type="InterPro" id="IPR016496">
    <property type="entry name" value="GTPase_HflX"/>
</dbReference>
<dbReference type="InterPro" id="IPR027417">
    <property type="entry name" value="P-loop_NTPase"/>
</dbReference>
<reference evidence="10 11" key="1">
    <citation type="submission" date="2019-03" db="EMBL/GenBank/DDBJ databases">
        <title>Complete genome sequence of Ferrigenium kumadai strain An22, a microaerophilic iron-oxidizing bacterium isolated from a paddy field soil.</title>
        <authorList>
            <person name="Watanabe T."/>
            <person name="Asakawa S."/>
        </authorList>
    </citation>
    <scope>NUCLEOTIDE SEQUENCE [LARGE SCALE GENOMIC DNA]</scope>
    <source>
        <strain evidence="10 11">An22</strain>
    </source>
</reference>
<dbReference type="GO" id="GO:0046872">
    <property type="term" value="F:metal ion binding"/>
    <property type="evidence" value="ECO:0007669"/>
    <property type="project" value="UniProtKB-KW"/>
</dbReference>
<evidence type="ECO:0000256" key="4">
    <source>
        <dbReference type="ARBA" id="ARBA00022842"/>
    </source>
</evidence>
<dbReference type="GO" id="GO:0043022">
    <property type="term" value="F:ribosome binding"/>
    <property type="evidence" value="ECO:0007669"/>
    <property type="project" value="TreeGrafter"/>
</dbReference>
<accession>A0AAN1SZ21</accession>
<evidence type="ECO:0000256" key="7">
    <source>
        <dbReference type="PIRSR" id="PIRSR006809-1"/>
    </source>
</evidence>
<evidence type="ECO:0000256" key="2">
    <source>
        <dbReference type="ARBA" id="ARBA00022723"/>
    </source>
</evidence>
<dbReference type="InterPro" id="IPR006073">
    <property type="entry name" value="GTP-bd"/>
</dbReference>
<evidence type="ECO:0000313" key="10">
    <source>
        <dbReference type="EMBL" id="BBI99687.1"/>
    </source>
</evidence>
<feature type="binding site" evidence="7">
    <location>
        <begin position="267"/>
        <end position="270"/>
    </location>
    <ligand>
        <name>GTP</name>
        <dbReference type="ChEBI" id="CHEBI:37565"/>
    </ligand>
</feature>
<dbReference type="InterPro" id="IPR005225">
    <property type="entry name" value="Small_GTP-bd"/>
</dbReference>
<dbReference type="SUPFAM" id="SSF52540">
    <property type="entry name" value="P-loop containing nucleoside triphosphate hydrolases"/>
    <property type="match status" value="1"/>
</dbReference>
<dbReference type="Gene3D" id="3.40.50.300">
    <property type="entry name" value="P-loop containing nucleotide triphosphate hydrolases"/>
    <property type="match status" value="1"/>
</dbReference>
<dbReference type="HAMAP" id="MF_00900">
    <property type="entry name" value="GTPase_HflX"/>
    <property type="match status" value="1"/>
</dbReference>
<dbReference type="NCBIfam" id="TIGR03156">
    <property type="entry name" value="GTP_HflX"/>
    <property type="match status" value="1"/>
</dbReference>
<dbReference type="Gene3D" id="3.40.50.11060">
    <property type="entry name" value="GTPase HflX, N-terminal domain"/>
    <property type="match status" value="1"/>
</dbReference>
<organism evidence="10 11">
    <name type="scientific">Ferrigenium kumadai</name>
    <dbReference type="NCBI Taxonomy" id="1682490"/>
    <lineage>
        <taxon>Bacteria</taxon>
        <taxon>Pseudomonadati</taxon>
        <taxon>Pseudomonadota</taxon>
        <taxon>Betaproteobacteria</taxon>
        <taxon>Nitrosomonadales</taxon>
        <taxon>Gallionellaceae</taxon>
        <taxon>Ferrigenium</taxon>
    </lineage>
</organism>
<dbReference type="InterPro" id="IPR025121">
    <property type="entry name" value="GTPase_HflX_N"/>
</dbReference>
<comment type="subcellular location">
    <subcellularLocation>
        <location evidence="6">Cytoplasm</location>
    </subcellularLocation>
    <text evidence="6">May associate with membranes.</text>
</comment>
<proteinExistence type="inferred from homology"/>
<dbReference type="FunFam" id="3.40.50.11060:FF:000001">
    <property type="entry name" value="GTPase HflX"/>
    <property type="match status" value="1"/>
</dbReference>
<keyword evidence="4 8" id="KW-0460">Magnesium</keyword>
<dbReference type="Pfam" id="PF01926">
    <property type="entry name" value="MMR_HSR1"/>
    <property type="match status" value="1"/>
</dbReference>
<comment type="function">
    <text evidence="6">GTPase that associates with the 50S ribosomal subunit and may have a role during protein synthesis or ribosome biogenesis.</text>
</comment>
<gene>
    <name evidence="6 10" type="primary">hflX</name>
    <name evidence="10" type="ORF">FGKAn22_13800</name>
</gene>
<evidence type="ECO:0000256" key="8">
    <source>
        <dbReference type="PIRSR" id="PIRSR006809-2"/>
    </source>
</evidence>
<dbReference type="GO" id="GO:0005525">
    <property type="term" value="F:GTP binding"/>
    <property type="evidence" value="ECO:0007669"/>
    <property type="project" value="UniProtKB-UniRule"/>
</dbReference>
<evidence type="ECO:0000256" key="3">
    <source>
        <dbReference type="ARBA" id="ARBA00022741"/>
    </source>
</evidence>
<evidence type="ECO:0000313" key="11">
    <source>
        <dbReference type="Proteomes" id="UP001319121"/>
    </source>
</evidence>
<dbReference type="AlphaFoldDB" id="A0AAN1SZ21"/>
<comment type="cofactor">
    <cofactor evidence="8">
        <name>Mg(2+)</name>
        <dbReference type="ChEBI" id="CHEBI:18420"/>
    </cofactor>
</comment>
<dbReference type="Gene3D" id="6.10.250.2860">
    <property type="match status" value="1"/>
</dbReference>
<dbReference type="Proteomes" id="UP001319121">
    <property type="component" value="Chromosome"/>
</dbReference>
<dbReference type="PRINTS" id="PR00326">
    <property type="entry name" value="GTP1OBG"/>
</dbReference>
<dbReference type="InterPro" id="IPR030394">
    <property type="entry name" value="G_HFLX_dom"/>
</dbReference>
<dbReference type="NCBIfam" id="TIGR00231">
    <property type="entry name" value="small_GTP"/>
    <property type="match status" value="1"/>
</dbReference>
<dbReference type="Pfam" id="PF13167">
    <property type="entry name" value="GTP-bdg_N"/>
    <property type="match status" value="1"/>
</dbReference>
<dbReference type="RefSeq" id="WP_212784927.1">
    <property type="nucleotide sequence ID" value="NZ_AP019536.1"/>
</dbReference>
<protein>
    <recommendedName>
        <fullName evidence="6">GTPase HflX</fullName>
    </recommendedName>
    <alternativeName>
        <fullName evidence="6">GTP-binding protein HflX</fullName>
    </alternativeName>
</protein>
<dbReference type="GO" id="GO:0005737">
    <property type="term" value="C:cytoplasm"/>
    <property type="evidence" value="ECO:0007669"/>
    <property type="project" value="UniProtKB-SubCell"/>
</dbReference>
<feature type="domain" description="Hflx-type G" evidence="9">
    <location>
        <begin position="198"/>
        <end position="379"/>
    </location>
</feature>
<dbReference type="KEGG" id="fku:FGKAn22_13800"/>
<comment type="subunit">
    <text evidence="6">Monomer. Associates with the 50S ribosomal subunit.</text>
</comment>
<feature type="binding site" evidence="7">
    <location>
        <begin position="204"/>
        <end position="211"/>
    </location>
    <ligand>
        <name>GTP</name>
        <dbReference type="ChEBI" id="CHEBI:37565"/>
    </ligand>
</feature>
<dbReference type="CDD" id="cd01878">
    <property type="entry name" value="HflX"/>
    <property type="match status" value="1"/>
</dbReference>
<sequence>MQQKTAGSETAVLVSLDLGEPDYAESLEELRLLAETAGVSTLAIIEGKRQRPDPALFAGSGKVEEIAEALSVHEADVVIFNHDLSPAQMRNLTSKLGVRVIDRTMLILDIFAQRAQSHEGKVQVELAQLRYLATRLVGMNTDMGQQKHAVGARGPGETKLELDRRKLDKRVHLLKERLEKSRRHRQVQRRARNRGEVLSVSIVGYTNAGKSTLFNALTKANVYAANQLFATLDTTSRRIYLEGPADEIEESAQLPTAARGQEVVLSDTVGFIRHLPHSLVAAFRSTLEETIQADLLLHVVDANNANRDAQVAEVNKVLEEIGAQDIPQILVLNKIDLQDVAPGIERDEYGRIAAIRLSAKTGTGLDDLRAALVEVRDAEAVEEPVQEWHPLNN</sequence>
<comment type="similarity">
    <text evidence="6">Belongs to the TRAFAC class OBG-HflX-like GTPase superfamily. HflX GTPase family.</text>
</comment>
<dbReference type="InterPro" id="IPR032305">
    <property type="entry name" value="GTP-bd_M"/>
</dbReference>
<name>A0AAN1SZ21_9PROT</name>
<evidence type="ECO:0000256" key="6">
    <source>
        <dbReference type="HAMAP-Rule" id="MF_00900"/>
    </source>
</evidence>
<feature type="binding site" evidence="8">
    <location>
        <position position="231"/>
    </location>
    <ligand>
        <name>Mg(2+)</name>
        <dbReference type="ChEBI" id="CHEBI:18420"/>
    </ligand>
</feature>
<evidence type="ECO:0000256" key="5">
    <source>
        <dbReference type="ARBA" id="ARBA00023134"/>
    </source>
</evidence>